<sequence>MADNSTIPHSTRPHGSAYIDQTPDPGFNSAEHDILNNVSSIPSGSSTEEDSDDGSSVDWSGDDLGPSKHQASDSYLSPDSGRGEGDFDDDEWMVENEDWELAQGDFTKQYNRARQQHSAVYTGIRPSSEIAAGPSGSSRPPLPARNVQRAKPTLSPTGRVRLALNTGVAVNPKVVGVGKDKSDRATLDQVLDARTRLVLGSLKRRGIIDDIEYCISTGKEANVYYSGRPALSTDSASPSALAVKIYRTSILAFRSRKSYIEGEHRFKGEYTSSKNPRKMVRVWAEKELRNLRRLHQGGIRVPIAIEQKENVLVMEFLATGESASPRLKDAELSQEDVARLYSELIVIMRRMFKHCKLVHADLSEYNILLHDSHICIIDVSQSVEHDHPRSFDFLRKDIHNVHDYFTRLSRGDIGLLSLRRTWDFVTLDDIGLSREQELGEEGEKRMSQILYEWLSRAVEPENQLEDDTVFMTSFIPRHLGEVADPERDVDLLQSGNAHQLIYAQMQGLALRPKLAQADATTTTDNSSPTGDAEPNGDSDDSDDSGNDESGSDLANRRSRGFRHEDKELKKVSAVLEIGKKLC</sequence>
<dbReference type="GO" id="GO:0005524">
    <property type="term" value="F:ATP binding"/>
    <property type="evidence" value="ECO:0007669"/>
    <property type="project" value="UniProtKB-KW"/>
</dbReference>
<evidence type="ECO:0000259" key="13">
    <source>
        <dbReference type="SMART" id="SM00090"/>
    </source>
</evidence>
<comment type="catalytic activity">
    <reaction evidence="10">
        <text>L-threonyl-[protein] + ATP = O-phospho-L-threonyl-[protein] + ADP + H(+)</text>
        <dbReference type="Rhea" id="RHEA:46608"/>
        <dbReference type="Rhea" id="RHEA-COMP:11060"/>
        <dbReference type="Rhea" id="RHEA-COMP:11605"/>
        <dbReference type="ChEBI" id="CHEBI:15378"/>
        <dbReference type="ChEBI" id="CHEBI:30013"/>
        <dbReference type="ChEBI" id="CHEBI:30616"/>
        <dbReference type="ChEBI" id="CHEBI:61977"/>
        <dbReference type="ChEBI" id="CHEBI:456216"/>
        <dbReference type="EC" id="2.7.11.1"/>
    </reaction>
</comment>
<gene>
    <name evidence="14" type="ORF">BCR39DRAFT_529029</name>
</gene>
<evidence type="ECO:0000256" key="2">
    <source>
        <dbReference type="ARBA" id="ARBA00012513"/>
    </source>
</evidence>
<evidence type="ECO:0000256" key="3">
    <source>
        <dbReference type="ARBA" id="ARBA00022527"/>
    </source>
</evidence>
<comment type="similarity">
    <text evidence="1">Belongs to the protein kinase superfamily. RIO-type Ser/Thr kinase family.</text>
</comment>
<keyword evidence="5" id="KW-0479">Metal-binding</keyword>
<dbReference type="Gene3D" id="3.30.200.20">
    <property type="entry name" value="Phosphorylase Kinase, domain 1"/>
    <property type="match status" value="1"/>
</dbReference>
<feature type="compositionally biased region" description="Acidic residues" evidence="12">
    <location>
        <begin position="534"/>
        <end position="550"/>
    </location>
</feature>
<comment type="catalytic activity">
    <reaction evidence="11">
        <text>L-seryl-[protein] + ATP = O-phospho-L-seryl-[protein] + ADP + H(+)</text>
        <dbReference type="Rhea" id="RHEA:17989"/>
        <dbReference type="Rhea" id="RHEA-COMP:9863"/>
        <dbReference type="Rhea" id="RHEA-COMP:11604"/>
        <dbReference type="ChEBI" id="CHEBI:15378"/>
        <dbReference type="ChEBI" id="CHEBI:29999"/>
        <dbReference type="ChEBI" id="CHEBI:30616"/>
        <dbReference type="ChEBI" id="CHEBI:83421"/>
        <dbReference type="ChEBI" id="CHEBI:456216"/>
        <dbReference type="EC" id="2.7.11.1"/>
    </reaction>
</comment>
<keyword evidence="4" id="KW-0808">Transferase</keyword>
<evidence type="ECO:0000256" key="9">
    <source>
        <dbReference type="ARBA" id="ARBA00022842"/>
    </source>
</evidence>
<dbReference type="GO" id="GO:0004674">
    <property type="term" value="F:protein serine/threonine kinase activity"/>
    <property type="evidence" value="ECO:0007669"/>
    <property type="project" value="UniProtKB-KW"/>
</dbReference>
<feature type="region of interest" description="Disordered" evidence="12">
    <location>
        <begin position="514"/>
        <end position="565"/>
    </location>
</feature>
<dbReference type="InParanoid" id="A0A1Y2B7X9"/>
<dbReference type="InterPro" id="IPR018935">
    <property type="entry name" value="RIO_kinase_CS"/>
</dbReference>
<dbReference type="FunCoup" id="A0A1Y2B7X9">
    <property type="interactions" value="764"/>
</dbReference>
<feature type="domain" description="RIO kinase" evidence="13">
    <location>
        <begin position="180"/>
        <end position="427"/>
    </location>
</feature>
<evidence type="ECO:0000256" key="6">
    <source>
        <dbReference type="ARBA" id="ARBA00022741"/>
    </source>
</evidence>
<keyword evidence="7" id="KW-0418">Kinase</keyword>
<keyword evidence="8" id="KW-0067">ATP-binding</keyword>
<evidence type="ECO:0000256" key="10">
    <source>
        <dbReference type="ARBA" id="ARBA00047899"/>
    </source>
</evidence>
<dbReference type="Pfam" id="PF01163">
    <property type="entry name" value="RIO1"/>
    <property type="match status" value="1"/>
</dbReference>
<evidence type="ECO:0000256" key="1">
    <source>
        <dbReference type="ARBA" id="ARBA00009196"/>
    </source>
</evidence>
<comment type="caution">
    <text evidence="14">The sequence shown here is derived from an EMBL/GenBank/DDBJ whole genome shotgun (WGS) entry which is preliminary data.</text>
</comment>
<dbReference type="SUPFAM" id="SSF56112">
    <property type="entry name" value="Protein kinase-like (PK-like)"/>
    <property type="match status" value="1"/>
</dbReference>
<dbReference type="OrthoDB" id="205248at2759"/>
<dbReference type="GO" id="GO:0046872">
    <property type="term" value="F:metal ion binding"/>
    <property type="evidence" value="ECO:0007669"/>
    <property type="project" value="UniProtKB-KW"/>
</dbReference>
<dbReference type="Proteomes" id="UP000193986">
    <property type="component" value="Unassembled WGS sequence"/>
</dbReference>
<dbReference type="CDD" id="cd05147">
    <property type="entry name" value="RIO1_euk"/>
    <property type="match status" value="1"/>
</dbReference>
<keyword evidence="6" id="KW-0547">Nucleotide-binding</keyword>
<proteinExistence type="inferred from homology"/>
<name>A0A1Y2B7X9_9TREE</name>
<accession>A0A1Y2B7X9</accession>
<dbReference type="InterPro" id="IPR000687">
    <property type="entry name" value="RIO_kinase"/>
</dbReference>
<evidence type="ECO:0000256" key="7">
    <source>
        <dbReference type="ARBA" id="ARBA00022777"/>
    </source>
</evidence>
<evidence type="ECO:0000256" key="8">
    <source>
        <dbReference type="ARBA" id="ARBA00022840"/>
    </source>
</evidence>
<dbReference type="EMBL" id="MCFC01000019">
    <property type="protein sequence ID" value="ORY30587.1"/>
    <property type="molecule type" value="Genomic_DNA"/>
</dbReference>
<feature type="region of interest" description="Disordered" evidence="12">
    <location>
        <begin position="125"/>
        <end position="156"/>
    </location>
</feature>
<evidence type="ECO:0000313" key="14">
    <source>
        <dbReference type="EMBL" id="ORY30587.1"/>
    </source>
</evidence>
<feature type="compositionally biased region" description="Polar residues" evidence="12">
    <location>
        <begin position="518"/>
        <end position="529"/>
    </location>
</feature>
<dbReference type="InterPro" id="IPR011009">
    <property type="entry name" value="Kinase-like_dom_sf"/>
</dbReference>
<evidence type="ECO:0000256" key="12">
    <source>
        <dbReference type="SAM" id="MobiDB-lite"/>
    </source>
</evidence>
<keyword evidence="3" id="KW-0723">Serine/threonine-protein kinase</keyword>
<dbReference type="PANTHER" id="PTHR45723">
    <property type="entry name" value="SERINE/THREONINE-PROTEIN KINASE RIO1"/>
    <property type="match status" value="1"/>
</dbReference>
<dbReference type="STRING" id="71784.A0A1Y2B7X9"/>
<dbReference type="InterPro" id="IPR051272">
    <property type="entry name" value="RIO-type_Ser/Thr_kinase"/>
</dbReference>
<organism evidence="14 15">
    <name type="scientific">Naematelia encephala</name>
    <dbReference type="NCBI Taxonomy" id="71784"/>
    <lineage>
        <taxon>Eukaryota</taxon>
        <taxon>Fungi</taxon>
        <taxon>Dikarya</taxon>
        <taxon>Basidiomycota</taxon>
        <taxon>Agaricomycotina</taxon>
        <taxon>Tremellomycetes</taxon>
        <taxon>Tremellales</taxon>
        <taxon>Naemateliaceae</taxon>
        <taxon>Naematelia</taxon>
    </lineage>
</organism>
<dbReference type="AlphaFoldDB" id="A0A1Y2B7X9"/>
<evidence type="ECO:0000256" key="4">
    <source>
        <dbReference type="ARBA" id="ARBA00022679"/>
    </source>
</evidence>
<dbReference type="SMART" id="SM00090">
    <property type="entry name" value="RIO"/>
    <property type="match status" value="1"/>
</dbReference>
<reference evidence="14 15" key="1">
    <citation type="submission" date="2016-07" db="EMBL/GenBank/DDBJ databases">
        <title>Pervasive Adenine N6-methylation of Active Genes in Fungi.</title>
        <authorList>
            <consortium name="DOE Joint Genome Institute"/>
            <person name="Mondo S.J."/>
            <person name="Dannebaum R.O."/>
            <person name="Kuo R.C."/>
            <person name="Labutti K."/>
            <person name="Haridas S."/>
            <person name="Kuo A."/>
            <person name="Salamov A."/>
            <person name="Ahrendt S.R."/>
            <person name="Lipzen A."/>
            <person name="Sullivan W."/>
            <person name="Andreopoulos W.B."/>
            <person name="Clum A."/>
            <person name="Lindquist E."/>
            <person name="Daum C."/>
            <person name="Ramamoorthy G.K."/>
            <person name="Gryganskyi A."/>
            <person name="Culley D."/>
            <person name="Magnuson J.K."/>
            <person name="James T.Y."/>
            <person name="O'Malley M.A."/>
            <person name="Stajich J.E."/>
            <person name="Spatafora J.W."/>
            <person name="Visel A."/>
            <person name="Grigoriev I.V."/>
        </authorList>
    </citation>
    <scope>NUCLEOTIDE SEQUENCE [LARGE SCALE GENOMIC DNA]</scope>
    <source>
        <strain evidence="14 15">68-887.2</strain>
    </source>
</reference>
<dbReference type="InterPro" id="IPR018934">
    <property type="entry name" value="RIO_dom"/>
</dbReference>
<evidence type="ECO:0000256" key="11">
    <source>
        <dbReference type="ARBA" id="ARBA00048679"/>
    </source>
</evidence>
<keyword evidence="9" id="KW-0460">Magnesium</keyword>
<protein>
    <recommendedName>
        <fullName evidence="2">non-specific serine/threonine protein kinase</fullName>
        <ecNumber evidence="2">2.7.11.1</ecNumber>
    </recommendedName>
</protein>
<evidence type="ECO:0000256" key="5">
    <source>
        <dbReference type="ARBA" id="ARBA00022723"/>
    </source>
</evidence>
<evidence type="ECO:0000313" key="15">
    <source>
        <dbReference type="Proteomes" id="UP000193986"/>
    </source>
</evidence>
<keyword evidence="15" id="KW-1185">Reference proteome</keyword>
<dbReference type="EC" id="2.7.11.1" evidence="2"/>
<feature type="region of interest" description="Disordered" evidence="12">
    <location>
        <begin position="1"/>
        <end position="89"/>
    </location>
</feature>
<dbReference type="Gene3D" id="1.10.510.10">
    <property type="entry name" value="Transferase(Phosphotransferase) domain 1"/>
    <property type="match status" value="1"/>
</dbReference>
<dbReference type="PROSITE" id="PS01245">
    <property type="entry name" value="RIO1"/>
    <property type="match status" value="1"/>
</dbReference>